<feature type="transmembrane region" description="Helical" evidence="1">
    <location>
        <begin position="1114"/>
        <end position="1135"/>
    </location>
</feature>
<dbReference type="Proteomes" id="UP000688137">
    <property type="component" value="Unassembled WGS sequence"/>
</dbReference>
<keyword evidence="1" id="KW-0812">Transmembrane</keyword>
<proteinExistence type="predicted"/>
<dbReference type="PANTHER" id="PTHR15332:SF175">
    <property type="entry name" value="PROPROTEIN CONVERTASE SUBTILISIN_KEXIN TYPE 5-LIKE"/>
    <property type="match status" value="1"/>
</dbReference>
<evidence type="ECO:0000313" key="3">
    <source>
        <dbReference type="EMBL" id="CAD8051487.1"/>
    </source>
</evidence>
<keyword evidence="1" id="KW-0472">Membrane</keyword>
<dbReference type="EMBL" id="CAJJDM010000014">
    <property type="protein sequence ID" value="CAD8051487.1"/>
    <property type="molecule type" value="Genomic_DNA"/>
</dbReference>
<feature type="transmembrane region" description="Helical" evidence="1">
    <location>
        <begin position="1045"/>
        <end position="1062"/>
    </location>
</feature>
<keyword evidence="1" id="KW-1133">Transmembrane helix</keyword>
<evidence type="ECO:0000256" key="2">
    <source>
        <dbReference type="SAM" id="SignalP"/>
    </source>
</evidence>
<name>A0A8S1KA17_PARPR</name>
<feature type="signal peptide" evidence="2">
    <location>
        <begin position="1"/>
        <end position="19"/>
    </location>
</feature>
<dbReference type="AlphaFoldDB" id="A0A8S1KA17"/>
<comment type="caution">
    <text evidence="3">The sequence shown here is derived from an EMBL/GenBank/DDBJ whole genome shotgun (WGS) entry which is preliminary data.</text>
</comment>
<feature type="transmembrane region" description="Helical" evidence="1">
    <location>
        <begin position="842"/>
        <end position="864"/>
    </location>
</feature>
<keyword evidence="4" id="KW-1185">Reference proteome</keyword>
<organism evidence="3 4">
    <name type="scientific">Paramecium primaurelia</name>
    <dbReference type="NCBI Taxonomy" id="5886"/>
    <lineage>
        <taxon>Eukaryota</taxon>
        <taxon>Sar</taxon>
        <taxon>Alveolata</taxon>
        <taxon>Ciliophora</taxon>
        <taxon>Intramacronucleata</taxon>
        <taxon>Oligohymenophorea</taxon>
        <taxon>Peniculida</taxon>
        <taxon>Parameciidae</taxon>
        <taxon>Paramecium</taxon>
    </lineage>
</organism>
<feature type="transmembrane region" description="Helical" evidence="1">
    <location>
        <begin position="1074"/>
        <end position="1094"/>
    </location>
</feature>
<feature type="transmembrane region" description="Helical" evidence="1">
    <location>
        <begin position="1021"/>
        <end position="1039"/>
    </location>
</feature>
<gene>
    <name evidence="3" type="ORF">PPRIM_AZ9-3.1.T0180121</name>
</gene>
<evidence type="ECO:0008006" key="5">
    <source>
        <dbReference type="Google" id="ProtNLM"/>
    </source>
</evidence>
<feature type="chain" id="PRO_5035746384" description="PKD/REJ-like domain-containing protein" evidence="2">
    <location>
        <begin position="20"/>
        <end position="1167"/>
    </location>
</feature>
<accession>A0A8S1KA17</accession>
<dbReference type="PANTHER" id="PTHR15332">
    <property type="entry name" value="PROPROTEIN CONVERTASE SUBTILISIN_KEXIN TYPE 5-LIKE"/>
    <property type="match status" value="1"/>
</dbReference>
<dbReference type="OMA" id="FFINHAP"/>
<evidence type="ECO:0000313" key="4">
    <source>
        <dbReference type="Proteomes" id="UP000688137"/>
    </source>
</evidence>
<evidence type="ECO:0000256" key="1">
    <source>
        <dbReference type="SAM" id="Phobius"/>
    </source>
</evidence>
<protein>
    <recommendedName>
        <fullName evidence="5">PKD/REJ-like domain-containing protein</fullName>
    </recommendedName>
</protein>
<reference evidence="3" key="1">
    <citation type="submission" date="2021-01" db="EMBL/GenBank/DDBJ databases">
        <authorList>
            <consortium name="Genoscope - CEA"/>
            <person name="William W."/>
        </authorList>
    </citation>
    <scope>NUCLEOTIDE SEQUENCE</scope>
</reference>
<keyword evidence="2" id="KW-0732">Signal</keyword>
<sequence>MSISIYILFLLQQACILLAQEQSNWVSLIQQGNRQVFWKEKVQINLFVWNMEKDLMNIQLKNLTVTWNCQDLTLNQTCKRTDESLLQLDKFNYTVVIPESTLYPKRSYEFTALIAGDYVANRTVILYFSQNIIPFLNISYPYSILSRLVNFDEMIDFTIQLDDGVSPDDSKIQVAIYLDGQVSKFQQLYPRLRFQASYYYPDFVSAGEFGICRIHFTYSLMNYIDPAEYEILFRINYPPRNGQITIEETNTMNIIVSSVQETHTPIYYKYWFFNGQSINIESINGEYELTDYIESNSYSINLPPGQFTIVCQLKDSLGATSIISQNVTIKTSNYNFDEILTSLISETSITKIMSSSLILKYVYDSFSIDNKIAYAKNVNETLTKLKEQYKEQFQLKTQDKYQIMMQKALYLIESTGIKFIGETSIDLKLSYLISFQTEIRKDIIKFTSLTQINEKSMIAGQYKGNVTAQELFLELKSIYGVIGQVIDDNHHVFDTFLGRMTIDNPDTISDAKNTNTTEVNSTDYLKELFLNLTDTNNKNRLLKQVEEQDLVSTDDDINSFRTQLIEESTLTLDHFDLIHICYTRLISLVQVLNLIINSYCEINGKVIYRNFKYFNISFTRVTTKQVLQYLSQDDYYVSMFQNEKLDAVAIPVFSGYWNLNNDTINFEVQIDTTNKTDNGNFAARRNIYMWENRDLFTNLSEIETFQINPNYIYLVSIITFSVNPYYWKQQIFEYAKWNQYSNKLKYISPQFIVQNGSDYQIVLQFEHFQFKHSFQTEYSENNTRCASIISNFTGDNCTKSVLTSQHTCICKYISDVILMEQYIPVDLREIQFVTIENMHLTVIGQTIGIMSGIMILFTIITAILDLRSSKVVFPVSSAIIISEHGNQDDIEQKIFDKSADFTKIKSSTIFPEKSSVLSVRFKNKEIEKYDGKQLYESSIKEDDQSSLTIFNKNYNKKQKQSDDFHNAAVQYEPIFQTNVEMGIKYTSADLIITGMIKLHELLSIFLYYDQKFSRPSRVLQLYMKLMVMFVFSSYTIKFLNQIEHILLIIFVGEISVFFLAIVKAELNGWIQEKIIGFILTVAILGGCFIFYFYNVIGLQIDIADNWARQFLISYLSNHVLFDPIIVIFKIILYPWTLQQMIAQTKAPIAYLLNFFINHAPMRALYQL</sequence>